<evidence type="ECO:0000313" key="8">
    <source>
        <dbReference type="RefSeq" id="WP_245591327.1"/>
    </source>
</evidence>
<evidence type="ECO:0000313" key="7">
    <source>
        <dbReference type="Proteomes" id="UP000675920"/>
    </source>
</evidence>
<evidence type="ECO:0000256" key="1">
    <source>
        <dbReference type="ARBA" id="ARBA00001954"/>
    </source>
</evidence>
<reference evidence="8" key="2">
    <citation type="journal article" date="2010" name="EMBO J.">
        <title>SLR-2 and JMJC-1 regulate an evolutionarily conserved stress-response network.</title>
        <authorList>
            <person name="Kirienko N.V."/>
            <person name="Fay D.S."/>
        </authorList>
    </citation>
    <scope>NUCLEOTIDE SEQUENCE</scope>
</reference>
<keyword evidence="3" id="KW-0223">Dioxygenase</keyword>
<dbReference type="Pfam" id="PF20514">
    <property type="entry name" value="WHD_ROXA"/>
    <property type="match status" value="1"/>
</dbReference>
<accession>A0A9U5GGY2</accession>
<dbReference type="Gene3D" id="2.60.120.650">
    <property type="entry name" value="Cupin"/>
    <property type="match status" value="1"/>
</dbReference>
<dbReference type="InterPro" id="IPR003347">
    <property type="entry name" value="JmjC_dom"/>
</dbReference>
<comment type="cofactor">
    <cofactor evidence="1">
        <name>Fe(2+)</name>
        <dbReference type="ChEBI" id="CHEBI:29033"/>
    </cofactor>
</comment>
<dbReference type="GO" id="GO:0016706">
    <property type="term" value="F:2-oxoglutarate-dependent dioxygenase activity"/>
    <property type="evidence" value="ECO:0007669"/>
    <property type="project" value="TreeGrafter"/>
</dbReference>
<evidence type="ECO:0000256" key="5">
    <source>
        <dbReference type="ARBA" id="ARBA00023004"/>
    </source>
</evidence>
<keyword evidence="7" id="KW-1185">Reference proteome</keyword>
<reference evidence="8" key="1">
    <citation type="journal article" date="2009" name="Cell Cycle">
        <title>Lung cancer-associated JmjC domain protein mdig suppresses formation of tri-methyl lysine 9 of histone H3.</title>
        <authorList>
            <person name="Lu Y."/>
            <person name="Chang Q."/>
            <person name="Zhang Y."/>
            <person name="Beezhold K."/>
            <person name="Rojanasakul Y."/>
            <person name="Zhao H."/>
            <person name="Castranova V."/>
            <person name="Shi X."/>
            <person name="Chen F."/>
        </authorList>
    </citation>
    <scope>NUCLEOTIDE SEQUENCE</scope>
</reference>
<dbReference type="Gene3D" id="3.40.366.30">
    <property type="entry name" value="50S ribosomal protein L16 arginine hydroxylase, Chain A, Domain 2"/>
    <property type="match status" value="1"/>
</dbReference>
<reference evidence="8" key="5">
    <citation type="journal article" date="2014" name="Nature">
        <title>Ribosomal oxygenases are structurally conserved from prokaryotes to humans.</title>
        <authorList>
            <person name="Chowdhury R."/>
            <person name="Sekirnik R."/>
            <person name="Brissett N.C."/>
            <person name="Krojer T."/>
            <person name="Ho C.H."/>
            <person name="Ng S.S."/>
            <person name="Clifton I.J."/>
            <person name="Ge W."/>
            <person name="Kershaw N.J."/>
            <person name="Fox G.C."/>
            <person name="Muniz J.R.C."/>
            <person name="Vollmar M."/>
            <person name="Phillips C."/>
            <person name="Pilka E.S."/>
            <person name="Kavanagh K.L."/>
            <person name="von Delft F."/>
            <person name="Oppermann U."/>
            <person name="McDonough M.A."/>
            <person name="Doherty A.J."/>
            <person name="Schofield C.J."/>
        </authorList>
    </citation>
    <scope>NUCLEOTIDE SEQUENCE</scope>
</reference>
<reference evidence="8" key="4">
    <citation type="journal article" date="2014" name="J. Mol. Biol.">
        <title>Structure and functional analysis of YcfD, a novel 2-oxoglutarate/Fe-dependent oxygenase involved in translational regulation in Escherichia coli.</title>
        <authorList>
            <person name="van Staalduinen L.M."/>
            <person name="Novakowski S.K."/>
            <person name="Jia Z."/>
        </authorList>
    </citation>
    <scope>NUCLEOTIDE SEQUENCE</scope>
</reference>
<dbReference type="PANTHER" id="PTHR13096">
    <property type="entry name" value="MINA53 MYC INDUCED NUCLEAR ANTIGEN"/>
    <property type="match status" value="1"/>
</dbReference>
<sequence>MQVHERLAAGIKIFALGIVNSITQGDDSVFGNLHGRTSRKSGCSKVAAIMSDTQKKPAAVAGGNTPSPAGLKKILGGMSVDKFLAEHWHREPLFIKGAVDPARLSIPPQEVLHLAADDRVESRLVQKRKDSWALGHGPFDSLPKAKRDWTVLVQGVNLHHPAADALLDDFRCLPHARLDDVMISYAVEGGGVGPHFDSYDVFLIQAHGTRRWRISAQRNLDLVPDLPLKILANFEHEQEFICEPGDLLYLPPRYAHDGVALDECMTWSVGFRAPALGELALAFLERCAEHSADLVNEERYSDPGLKRPRHPAAVPDGMVDAVEAELRRMKFDRARIADFLAECLSEPKPGVIFDAPPRPLSFVRFMQGIARQGLRLSPATLMLHTPREVSINGESFDATDSEGRWLRQFADRRHATADECVMLDENLAECLHDWYRAGWLLIGRSSS</sequence>
<dbReference type="GO" id="GO:0046872">
    <property type="term" value="F:metal ion binding"/>
    <property type="evidence" value="ECO:0007669"/>
    <property type="project" value="UniProtKB-KW"/>
</dbReference>
<name>A0A9U5GGY2_9BURK</name>
<dbReference type="Pfam" id="PF08007">
    <property type="entry name" value="JmjC_2"/>
    <property type="match status" value="1"/>
</dbReference>
<keyword evidence="5" id="KW-0408">Iron</keyword>
<evidence type="ECO:0000256" key="3">
    <source>
        <dbReference type="ARBA" id="ARBA00022964"/>
    </source>
</evidence>
<dbReference type="PANTHER" id="PTHR13096:SF8">
    <property type="entry name" value="RIBOSOMAL OXYGENASE 1"/>
    <property type="match status" value="1"/>
</dbReference>
<dbReference type="SMART" id="SM00558">
    <property type="entry name" value="JmjC"/>
    <property type="match status" value="1"/>
</dbReference>
<dbReference type="AlphaFoldDB" id="A0A9U5GGY2"/>
<evidence type="ECO:0000256" key="4">
    <source>
        <dbReference type="ARBA" id="ARBA00023002"/>
    </source>
</evidence>
<keyword evidence="2" id="KW-0479">Metal-binding</keyword>
<organism evidence="7 8">
    <name type="scientific">Derxia gummosa DSM 723</name>
    <dbReference type="NCBI Taxonomy" id="1121388"/>
    <lineage>
        <taxon>Bacteria</taxon>
        <taxon>Pseudomonadati</taxon>
        <taxon>Pseudomonadota</taxon>
        <taxon>Betaproteobacteria</taxon>
        <taxon>Burkholderiales</taxon>
        <taxon>Alcaligenaceae</taxon>
        <taxon>Derxia</taxon>
    </lineage>
</organism>
<dbReference type="Proteomes" id="UP000675920">
    <property type="component" value="Unplaced"/>
</dbReference>
<evidence type="ECO:0000256" key="2">
    <source>
        <dbReference type="ARBA" id="ARBA00022723"/>
    </source>
</evidence>
<dbReference type="RefSeq" id="WP_245591327.1">
    <property type="nucleotide sequence ID" value="NZ_AXWS01000008.1"/>
</dbReference>
<protein>
    <submittedName>
        <fullName evidence="8">JmjC domain-containing protein</fullName>
    </submittedName>
</protein>
<evidence type="ECO:0000259" key="6">
    <source>
        <dbReference type="PROSITE" id="PS51184"/>
    </source>
</evidence>
<keyword evidence="4" id="KW-0560">Oxidoreductase</keyword>
<dbReference type="SUPFAM" id="SSF51197">
    <property type="entry name" value="Clavaminate synthase-like"/>
    <property type="match status" value="1"/>
</dbReference>
<dbReference type="InterPro" id="IPR046799">
    <property type="entry name" value="ROXA-like_wH"/>
</dbReference>
<dbReference type="InterPro" id="IPR039994">
    <property type="entry name" value="NO66-like"/>
</dbReference>
<reference evidence="8" key="3">
    <citation type="journal article" date="2012" name="Nat. Chem. Biol.">
        <title>Oxygenase-catalyzed ribosome hydroxylation occurs in prokaryotes and humans.</title>
        <authorList>
            <person name="Ge W."/>
            <person name="Wolf A."/>
            <person name="Feng T."/>
            <person name="Ho C.H."/>
            <person name="Sekirnik R."/>
            <person name="Zayer A."/>
            <person name="Granatino N."/>
            <person name="Cockman M.E."/>
            <person name="Loenarz C."/>
            <person name="Loik N.D."/>
            <person name="Hardy A.P."/>
            <person name="Claridge T.D.W."/>
            <person name="Hamed R.B."/>
            <person name="Chowdhury R."/>
            <person name="Gong L."/>
            <person name="Robinson C.V."/>
            <person name="Trudgian D.C."/>
            <person name="Jiang M."/>
            <person name="Mackeen M.M."/>
            <person name="Mccullagh J.S."/>
            <person name="Gordiyenko Y."/>
            <person name="Thalhammer A."/>
            <person name="Yamamoto A."/>
            <person name="Yang M."/>
            <person name="Liu-Yi P."/>
            <person name="Zhang Z."/>
            <person name="Schmidt-Zachmann M."/>
            <person name="Kessler B.M."/>
            <person name="Ratcliffe P.J."/>
            <person name="Preston G.M."/>
            <person name="Coleman M.L."/>
            <person name="Schofield C.J."/>
        </authorList>
    </citation>
    <scope>NUCLEOTIDE SEQUENCE</scope>
</reference>
<proteinExistence type="predicted"/>
<reference evidence="8" key="6">
    <citation type="submission" date="2025-08" db="UniProtKB">
        <authorList>
            <consortium name="RefSeq"/>
        </authorList>
    </citation>
    <scope>IDENTIFICATION</scope>
</reference>
<dbReference type="PROSITE" id="PS51184">
    <property type="entry name" value="JMJC"/>
    <property type="match status" value="1"/>
</dbReference>
<feature type="domain" description="JmjC" evidence="6">
    <location>
        <begin position="162"/>
        <end position="288"/>
    </location>
</feature>